<dbReference type="OrthoDB" id="1149061at2"/>
<dbReference type="KEGG" id="cgh:CGC50_09390"/>
<protein>
    <submittedName>
        <fullName evidence="2">Uncharacterized protein</fullName>
    </submittedName>
</protein>
<dbReference type="AlphaFoldDB" id="A0A250FQT2"/>
<feature type="transmembrane region" description="Helical" evidence="1">
    <location>
        <begin position="96"/>
        <end position="113"/>
    </location>
</feature>
<evidence type="ECO:0000313" key="2">
    <source>
        <dbReference type="EMBL" id="ATA87351.1"/>
    </source>
</evidence>
<feature type="transmembrane region" description="Helical" evidence="1">
    <location>
        <begin position="45"/>
        <end position="66"/>
    </location>
</feature>
<evidence type="ECO:0000313" key="3">
    <source>
        <dbReference type="Proteomes" id="UP000217250"/>
    </source>
</evidence>
<name>A0A250FQT2_9FLAO</name>
<organism evidence="2 3">
    <name type="scientific">Capnocytophaga gingivalis</name>
    <dbReference type="NCBI Taxonomy" id="1017"/>
    <lineage>
        <taxon>Bacteria</taxon>
        <taxon>Pseudomonadati</taxon>
        <taxon>Bacteroidota</taxon>
        <taxon>Flavobacteriia</taxon>
        <taxon>Flavobacteriales</taxon>
        <taxon>Flavobacteriaceae</taxon>
        <taxon>Capnocytophaga</taxon>
    </lineage>
</organism>
<feature type="transmembrane region" description="Helical" evidence="1">
    <location>
        <begin position="5"/>
        <end position="25"/>
    </location>
</feature>
<dbReference type="EMBL" id="CP022386">
    <property type="protein sequence ID" value="ATA87351.1"/>
    <property type="molecule type" value="Genomic_DNA"/>
</dbReference>
<sequence length="128" mass="15367">MKKYLFYTLALVGCWLLPLGVQILVSTFYEKYFTYTSIHGVSWGIFVYYVYYYFNLIGLLLAFLLFQWKKWLLFVPYLLLSLEILHHFPHRPLRTLLIWGSISIGYGLLFVLLNRFRKTNPIQNEKDI</sequence>
<reference evidence="3" key="1">
    <citation type="submission" date="2017-06" db="EMBL/GenBank/DDBJ databases">
        <title>Capnocytophaga spp. assemblies.</title>
        <authorList>
            <person name="Gulvik C.A."/>
        </authorList>
    </citation>
    <scope>NUCLEOTIDE SEQUENCE [LARGE SCALE GENOMIC DNA]</scope>
    <source>
        <strain evidence="3">H1496</strain>
    </source>
</reference>
<keyword evidence="1" id="KW-0472">Membrane</keyword>
<keyword evidence="1" id="KW-1133">Transmembrane helix</keyword>
<proteinExistence type="predicted"/>
<feature type="transmembrane region" description="Helical" evidence="1">
    <location>
        <begin position="71"/>
        <end position="90"/>
    </location>
</feature>
<accession>A0A250FQT2</accession>
<dbReference type="Proteomes" id="UP000217250">
    <property type="component" value="Chromosome"/>
</dbReference>
<gene>
    <name evidence="2" type="ORF">CGC50_09390</name>
</gene>
<dbReference type="RefSeq" id="WP_095910624.1">
    <property type="nucleotide sequence ID" value="NZ_CAURQZ010000098.1"/>
</dbReference>
<evidence type="ECO:0000256" key="1">
    <source>
        <dbReference type="SAM" id="Phobius"/>
    </source>
</evidence>
<dbReference type="GeneID" id="84808765"/>
<keyword evidence="1" id="KW-0812">Transmembrane</keyword>